<dbReference type="InterPro" id="IPR015422">
    <property type="entry name" value="PyrdxlP-dep_Trfase_small"/>
</dbReference>
<dbReference type="STRING" id="1202772.A0A1V9Z515"/>
<dbReference type="NCBIfam" id="NF002325">
    <property type="entry name" value="PRK01278.1"/>
    <property type="match status" value="1"/>
</dbReference>
<dbReference type="AlphaFoldDB" id="A0A1V9Z515"/>
<reference evidence="11 12" key="1">
    <citation type="journal article" date="2014" name="Genome Biol. Evol.">
        <title>The secreted proteins of Achlya hypogyna and Thraustotheca clavata identify the ancestral oomycete secretome and reveal gene acquisitions by horizontal gene transfer.</title>
        <authorList>
            <person name="Misner I."/>
            <person name="Blouin N."/>
            <person name="Leonard G."/>
            <person name="Richards T.A."/>
            <person name="Lane C.E."/>
        </authorList>
    </citation>
    <scope>NUCLEOTIDE SEQUENCE [LARGE SCALE GENOMIC DNA]</scope>
    <source>
        <strain evidence="11 12">ATCC 48635</strain>
    </source>
</reference>
<protein>
    <recommendedName>
        <fullName evidence="5">acetylornithine transaminase</fullName>
        <ecNumber evidence="5">2.6.1.11</ecNumber>
    </recommendedName>
</protein>
<evidence type="ECO:0000256" key="5">
    <source>
        <dbReference type="ARBA" id="ARBA00012919"/>
    </source>
</evidence>
<comment type="subcellular location">
    <subcellularLocation>
        <location evidence="2">Mitochondrion</location>
    </subcellularLocation>
</comment>
<comment type="pathway">
    <text evidence="3">Amino-acid biosynthesis; L-arginine biosynthesis; N(2)-acetyl-L-ornithine from L-glutamate: step 4/4.</text>
</comment>
<dbReference type="Proteomes" id="UP000243579">
    <property type="component" value="Unassembled WGS sequence"/>
</dbReference>
<evidence type="ECO:0000256" key="9">
    <source>
        <dbReference type="ARBA" id="ARBA00022898"/>
    </source>
</evidence>
<dbReference type="GO" id="GO:0003992">
    <property type="term" value="F:N2-acetyl-L-ornithine:2-oxoglutarate 5-aminotransferase activity"/>
    <property type="evidence" value="ECO:0007669"/>
    <property type="project" value="UniProtKB-EC"/>
</dbReference>
<dbReference type="GO" id="GO:0030170">
    <property type="term" value="F:pyridoxal phosphate binding"/>
    <property type="evidence" value="ECO:0007669"/>
    <property type="project" value="InterPro"/>
</dbReference>
<dbReference type="PIRSF" id="PIRSF000521">
    <property type="entry name" value="Transaminase_4ab_Lys_Orn"/>
    <property type="match status" value="1"/>
</dbReference>
<evidence type="ECO:0000256" key="2">
    <source>
        <dbReference type="ARBA" id="ARBA00004173"/>
    </source>
</evidence>
<sequence length="456" mass="48554">MLSRAARRITSSARPFHASAAFSSASAHDDVLGKAEAVEADYLVKTYNSDGVRTKKGLIFTHGKGPYLYDAQGHEYLDFCSGIAVNNLGHADEEWAAAIADQATKVCHVSNLFHSEPPLKLAKKLVNNSTFDKVFFCNSGGLFMNTHTHIAAGTEANEAAYKFARLHGSQVAKGTPIEGKKNHVIAFKGGFHGRSSGSLSLTYKPAIREPFLPLVPDITFAEYNNLDDVKAQISDRTCAIIVEPIQGEGGVMPAKADFLRGLRALCDAHGALLICDEVQTGLGRTGKLFGHEVYDVQPDLITLAKPLAGGLPIGAVLTKNHVADAVTPGSHGTTFGGNPIVCAAANVVMDRLTEPSFLLNVQKLGRLMAEGLKGLQAKHPTKIKEVRLPIGEAGLYAGVECFEPVGSIVKDLVTKGVIVITAGEKILRLCPPLVISEKDVATFIQALDQSLAAHTS</sequence>
<keyword evidence="6 11" id="KW-0032">Aminotransferase</keyword>
<dbReference type="Pfam" id="PF00202">
    <property type="entry name" value="Aminotran_3"/>
    <property type="match status" value="1"/>
</dbReference>
<organism evidence="11 12">
    <name type="scientific">Achlya hypogyna</name>
    <name type="common">Oomycete</name>
    <name type="synonym">Protoachlya hypogyna</name>
    <dbReference type="NCBI Taxonomy" id="1202772"/>
    <lineage>
        <taxon>Eukaryota</taxon>
        <taxon>Sar</taxon>
        <taxon>Stramenopiles</taxon>
        <taxon>Oomycota</taxon>
        <taxon>Saprolegniomycetes</taxon>
        <taxon>Saprolegniales</taxon>
        <taxon>Achlyaceae</taxon>
        <taxon>Achlya</taxon>
    </lineage>
</organism>
<evidence type="ECO:0000256" key="10">
    <source>
        <dbReference type="RuleBase" id="RU003560"/>
    </source>
</evidence>
<proteinExistence type="inferred from homology"/>
<keyword evidence="12" id="KW-1185">Reference proteome</keyword>
<evidence type="ECO:0000313" key="11">
    <source>
        <dbReference type="EMBL" id="OQR93066.1"/>
    </source>
</evidence>
<dbReference type="InterPro" id="IPR005814">
    <property type="entry name" value="Aminotrans_3"/>
</dbReference>
<dbReference type="InterPro" id="IPR015424">
    <property type="entry name" value="PyrdxlP-dep_Trfase"/>
</dbReference>
<evidence type="ECO:0000256" key="8">
    <source>
        <dbReference type="ARBA" id="ARBA00022679"/>
    </source>
</evidence>
<dbReference type="InterPro" id="IPR015421">
    <property type="entry name" value="PyrdxlP-dep_Trfase_major"/>
</dbReference>
<keyword evidence="8 11" id="KW-0808">Transferase</keyword>
<evidence type="ECO:0000256" key="3">
    <source>
        <dbReference type="ARBA" id="ARBA00005024"/>
    </source>
</evidence>
<evidence type="ECO:0000256" key="4">
    <source>
        <dbReference type="ARBA" id="ARBA00008954"/>
    </source>
</evidence>
<dbReference type="PROSITE" id="PS00600">
    <property type="entry name" value="AA_TRANSFER_CLASS_3"/>
    <property type="match status" value="1"/>
</dbReference>
<evidence type="ECO:0000313" key="12">
    <source>
        <dbReference type="Proteomes" id="UP000243579"/>
    </source>
</evidence>
<dbReference type="OrthoDB" id="425114at2759"/>
<dbReference type="GO" id="GO:0005739">
    <property type="term" value="C:mitochondrion"/>
    <property type="evidence" value="ECO:0007669"/>
    <property type="project" value="UniProtKB-SubCell"/>
</dbReference>
<evidence type="ECO:0000256" key="1">
    <source>
        <dbReference type="ARBA" id="ARBA00001933"/>
    </source>
</evidence>
<comment type="similarity">
    <text evidence="4 10">Belongs to the class-III pyridoxal-phosphate-dependent aminotransferase family.</text>
</comment>
<dbReference type="GO" id="GO:0042802">
    <property type="term" value="F:identical protein binding"/>
    <property type="evidence" value="ECO:0007669"/>
    <property type="project" value="TreeGrafter"/>
</dbReference>
<dbReference type="GO" id="GO:0006526">
    <property type="term" value="P:L-arginine biosynthetic process"/>
    <property type="evidence" value="ECO:0007669"/>
    <property type="project" value="UniProtKB-UniPathway"/>
</dbReference>
<dbReference type="PANTHER" id="PTHR11986">
    <property type="entry name" value="AMINOTRANSFERASE CLASS III"/>
    <property type="match status" value="1"/>
</dbReference>
<dbReference type="NCBIfam" id="TIGR00707">
    <property type="entry name" value="argD"/>
    <property type="match status" value="1"/>
</dbReference>
<dbReference type="PANTHER" id="PTHR11986:SF79">
    <property type="entry name" value="ACETYLORNITHINE AMINOTRANSFERASE, MITOCHONDRIAL"/>
    <property type="match status" value="1"/>
</dbReference>
<name>A0A1V9Z515_ACHHY</name>
<dbReference type="CDD" id="cd00610">
    <property type="entry name" value="OAT_like"/>
    <property type="match status" value="1"/>
</dbReference>
<keyword evidence="9 10" id="KW-0663">Pyridoxal phosphate</keyword>
<comment type="caution">
    <text evidence="11">The sequence shown here is derived from an EMBL/GenBank/DDBJ whole genome shotgun (WGS) entry which is preliminary data.</text>
</comment>
<dbReference type="FunFam" id="3.40.640.10:FF:000004">
    <property type="entry name" value="Acetylornithine aminotransferase"/>
    <property type="match status" value="1"/>
</dbReference>
<dbReference type="Gene3D" id="3.90.1150.10">
    <property type="entry name" value="Aspartate Aminotransferase, domain 1"/>
    <property type="match status" value="1"/>
</dbReference>
<dbReference type="SUPFAM" id="SSF53383">
    <property type="entry name" value="PLP-dependent transferases"/>
    <property type="match status" value="1"/>
</dbReference>
<comment type="cofactor">
    <cofactor evidence="1">
        <name>pyridoxal 5'-phosphate</name>
        <dbReference type="ChEBI" id="CHEBI:597326"/>
    </cofactor>
</comment>
<keyword evidence="7" id="KW-0028">Amino-acid biosynthesis</keyword>
<evidence type="ECO:0000256" key="7">
    <source>
        <dbReference type="ARBA" id="ARBA00022605"/>
    </source>
</evidence>
<dbReference type="Gene3D" id="3.40.640.10">
    <property type="entry name" value="Type I PLP-dependent aspartate aminotransferase-like (Major domain)"/>
    <property type="match status" value="1"/>
</dbReference>
<dbReference type="InterPro" id="IPR050103">
    <property type="entry name" value="Class-III_PLP-dep_AT"/>
</dbReference>
<accession>A0A1V9Z515</accession>
<dbReference type="EMBL" id="JNBR01000430">
    <property type="protein sequence ID" value="OQR93066.1"/>
    <property type="molecule type" value="Genomic_DNA"/>
</dbReference>
<gene>
    <name evidence="11" type="ORF">ACHHYP_02976</name>
</gene>
<evidence type="ECO:0000256" key="6">
    <source>
        <dbReference type="ARBA" id="ARBA00022576"/>
    </source>
</evidence>
<dbReference type="UniPathway" id="UPA00068">
    <property type="reaction ID" value="UER00109"/>
</dbReference>
<dbReference type="EC" id="2.6.1.11" evidence="5"/>
<dbReference type="InterPro" id="IPR004636">
    <property type="entry name" value="AcOrn/SuccOrn_fam"/>
</dbReference>
<dbReference type="InterPro" id="IPR049704">
    <property type="entry name" value="Aminotrans_3_PPA_site"/>
</dbReference>